<dbReference type="AlphaFoldDB" id="A0A1I0YGS8"/>
<dbReference type="InterPro" id="IPR025736">
    <property type="entry name" value="PucR_C-HTH_dom"/>
</dbReference>
<sequence>MDKNIEILFDLIAKGASVDTLLNEGFRVLGNPLLILDISLAFVTHAGNDVITDEPVWEWILEKGYVTEEYVKSVMGAEQGNEGYTPFTTSMTEVIWQNALLHHRQAVIRLINNGEPVAYLKLLEYNKPITKEDEKYFIMLGRFVAIAFGSHENAPKLHFKEPVIESFFASLLTRRLTDEETITQRQLSFNIVLDKYLHVICVEFSPTIINNSDKIFHIKNRIKNYFNKDVAMLYENRLVILYDSFEEDPFDENMLARLEEFSATYGIRFGISMSFDKLYKFYEYYNQAAETFNIANKSLDKNSVLRYEKLIVTHMILEFQEHGKLMNLVHPKIRKLAESDNKKDSLLLQTLFAYINCSQDITTASALLNVHYNTLKYRLKKLEQITGFDFTKPDVLFSILLSERVLKIINLPL</sequence>
<dbReference type="InterPro" id="IPR041522">
    <property type="entry name" value="CdaR_GGDEF"/>
</dbReference>
<evidence type="ECO:0000259" key="3">
    <source>
        <dbReference type="Pfam" id="PF17853"/>
    </source>
</evidence>
<dbReference type="PANTHER" id="PTHR33744:SF1">
    <property type="entry name" value="DNA-BINDING TRANSCRIPTIONAL ACTIVATOR ADER"/>
    <property type="match status" value="1"/>
</dbReference>
<dbReference type="PANTHER" id="PTHR33744">
    <property type="entry name" value="CARBOHYDRATE DIACID REGULATOR"/>
    <property type="match status" value="1"/>
</dbReference>
<dbReference type="InterPro" id="IPR051448">
    <property type="entry name" value="CdaR-like_regulators"/>
</dbReference>
<accession>A0A1I0YGS8</accession>
<evidence type="ECO:0000313" key="5">
    <source>
        <dbReference type="Proteomes" id="UP000198838"/>
    </source>
</evidence>
<comment type="similarity">
    <text evidence="1">Belongs to the CdaR family.</text>
</comment>
<protein>
    <submittedName>
        <fullName evidence="4">PucR C-terminal helix-turn-helix domain-containing protein</fullName>
    </submittedName>
</protein>
<dbReference type="Gene3D" id="1.10.10.2840">
    <property type="entry name" value="PucR C-terminal helix-turn-helix domain"/>
    <property type="match status" value="1"/>
</dbReference>
<evidence type="ECO:0000259" key="2">
    <source>
        <dbReference type="Pfam" id="PF13556"/>
    </source>
</evidence>
<evidence type="ECO:0000313" key="4">
    <source>
        <dbReference type="EMBL" id="SFB12421.1"/>
    </source>
</evidence>
<evidence type="ECO:0000256" key="1">
    <source>
        <dbReference type="ARBA" id="ARBA00006754"/>
    </source>
</evidence>
<dbReference type="RefSeq" id="WP_092872402.1">
    <property type="nucleotide sequence ID" value="NZ_FOJY01000010.1"/>
</dbReference>
<proteinExistence type="inferred from homology"/>
<dbReference type="Proteomes" id="UP000198838">
    <property type="component" value="Unassembled WGS sequence"/>
</dbReference>
<feature type="domain" description="PucR C-terminal helix-turn-helix" evidence="2">
    <location>
        <begin position="347"/>
        <end position="401"/>
    </location>
</feature>
<dbReference type="STRING" id="1120918.SAMN05216249_1109"/>
<name>A0A1I0YGS8_9FIRM</name>
<feature type="domain" description="CdaR GGDEF-like" evidence="3">
    <location>
        <begin position="178"/>
        <end position="291"/>
    </location>
</feature>
<organism evidence="4 5">
    <name type="scientific">Acetitomaculum ruminis DSM 5522</name>
    <dbReference type="NCBI Taxonomy" id="1120918"/>
    <lineage>
        <taxon>Bacteria</taxon>
        <taxon>Bacillati</taxon>
        <taxon>Bacillota</taxon>
        <taxon>Clostridia</taxon>
        <taxon>Lachnospirales</taxon>
        <taxon>Lachnospiraceae</taxon>
        <taxon>Acetitomaculum</taxon>
    </lineage>
</organism>
<dbReference type="Pfam" id="PF13556">
    <property type="entry name" value="HTH_30"/>
    <property type="match status" value="1"/>
</dbReference>
<dbReference type="OrthoDB" id="212459at2"/>
<dbReference type="InterPro" id="IPR042070">
    <property type="entry name" value="PucR_C-HTH_sf"/>
</dbReference>
<keyword evidence="5" id="KW-1185">Reference proteome</keyword>
<gene>
    <name evidence="4" type="ORF">SAMN05216249_1109</name>
</gene>
<dbReference type="Pfam" id="PF17853">
    <property type="entry name" value="GGDEF_2"/>
    <property type="match status" value="1"/>
</dbReference>
<dbReference type="EMBL" id="FOJY01000010">
    <property type="protein sequence ID" value="SFB12421.1"/>
    <property type="molecule type" value="Genomic_DNA"/>
</dbReference>
<reference evidence="4 5" key="1">
    <citation type="submission" date="2016-10" db="EMBL/GenBank/DDBJ databases">
        <authorList>
            <person name="de Groot N.N."/>
        </authorList>
    </citation>
    <scope>NUCLEOTIDE SEQUENCE [LARGE SCALE GENOMIC DNA]</scope>
    <source>
        <strain evidence="4 5">DSM 5522</strain>
    </source>
</reference>